<comment type="caution">
    <text evidence="9">The sequence shown here is derived from an EMBL/GenBank/DDBJ whole genome shotgun (WGS) entry which is preliminary data.</text>
</comment>
<evidence type="ECO:0000256" key="1">
    <source>
        <dbReference type="ARBA" id="ARBA00006272"/>
    </source>
</evidence>
<dbReference type="Pfam" id="PF05343">
    <property type="entry name" value="Peptidase_M42"/>
    <property type="match status" value="1"/>
</dbReference>
<keyword evidence="3" id="KW-0645">Protease</keyword>
<keyword evidence="4 8" id="KW-0479">Metal-binding</keyword>
<feature type="binding site" evidence="8">
    <location>
        <position position="189"/>
    </location>
    <ligand>
        <name>Zn(2+)</name>
        <dbReference type="ChEBI" id="CHEBI:29105"/>
        <label>1</label>
    </ligand>
</feature>
<evidence type="ECO:0000256" key="6">
    <source>
        <dbReference type="PIRNR" id="PIRNR001123"/>
    </source>
</evidence>
<sequence length="348" mass="37712">MPLPPIDTPFLVDFLTRLLNTPSPTGYTEQAIHLCEQTFASFPVQQKRTRKGALVATWPGQKDDSPRGLTAHVDTLGAMVKEIKNNGRLKLTKIGGFAWNTVEGEGVTIFTRQGRTLRGSLLLAKASGHVHGSQVNEIKREDEAMEVRIDERTTSAEETRALGVEVGDFVAFDPRVEVNAGFVRSRHLDDKACVACIAAAFKALKDANLQPAQTTTALISNYEEVGHGAASGFPVGLTELLSVDMAAVGEGQTSDEFHASLCVKDSGGPYHHGLSSRLRDLADREGIAYKVDIYPYYSSDGEAFWRAGGDVAVALIGPGVDASHNYERTHTEALEATTRWILAYLLAD</sequence>
<name>A0A3D1JCM5_9CHLR</name>
<comment type="cofactor">
    <cofactor evidence="8">
        <name>a divalent metal cation</name>
        <dbReference type="ChEBI" id="CHEBI:60240"/>
    </cofactor>
    <text evidence="8">Binds 2 divalent metal cations per subunit.</text>
</comment>
<evidence type="ECO:0000256" key="4">
    <source>
        <dbReference type="ARBA" id="ARBA00022723"/>
    </source>
</evidence>
<dbReference type="SUPFAM" id="SSF101821">
    <property type="entry name" value="Aminopeptidase/glucanase lid domain"/>
    <property type="match status" value="1"/>
</dbReference>
<gene>
    <name evidence="9" type="ORF">DEQ80_00140</name>
</gene>
<dbReference type="GO" id="GO:0004177">
    <property type="term" value="F:aminopeptidase activity"/>
    <property type="evidence" value="ECO:0007669"/>
    <property type="project" value="UniProtKB-UniRule"/>
</dbReference>
<dbReference type="AlphaFoldDB" id="A0A3D1JCM5"/>
<dbReference type="Proteomes" id="UP000264141">
    <property type="component" value="Unassembled WGS sequence"/>
</dbReference>
<evidence type="ECO:0000256" key="5">
    <source>
        <dbReference type="ARBA" id="ARBA00022801"/>
    </source>
</evidence>
<dbReference type="InterPro" id="IPR051464">
    <property type="entry name" value="Peptidase_M42_aminopept"/>
</dbReference>
<feature type="binding site" evidence="8">
    <location>
        <position position="224"/>
    </location>
    <ligand>
        <name>Zn(2+)</name>
        <dbReference type="ChEBI" id="CHEBI:29105"/>
        <label>2</label>
    </ligand>
</feature>
<dbReference type="GO" id="GO:0046872">
    <property type="term" value="F:metal ion binding"/>
    <property type="evidence" value="ECO:0007669"/>
    <property type="project" value="UniProtKB-UniRule"/>
</dbReference>
<dbReference type="InterPro" id="IPR023367">
    <property type="entry name" value="Peptidase_M42_dom2"/>
</dbReference>
<dbReference type="Gene3D" id="3.40.630.10">
    <property type="entry name" value="Zn peptidases"/>
    <property type="match status" value="1"/>
</dbReference>
<dbReference type="SUPFAM" id="SSF53187">
    <property type="entry name" value="Zn-dependent exopeptidases"/>
    <property type="match status" value="1"/>
</dbReference>
<dbReference type="EMBL" id="DPBP01000001">
    <property type="protein sequence ID" value="HCE16243.1"/>
    <property type="molecule type" value="Genomic_DNA"/>
</dbReference>
<dbReference type="STRING" id="229919.GCA_001050195_02271"/>
<organism evidence="9 10">
    <name type="scientific">Anaerolinea thermolimosa</name>
    <dbReference type="NCBI Taxonomy" id="229919"/>
    <lineage>
        <taxon>Bacteria</taxon>
        <taxon>Bacillati</taxon>
        <taxon>Chloroflexota</taxon>
        <taxon>Anaerolineae</taxon>
        <taxon>Anaerolineales</taxon>
        <taxon>Anaerolineaceae</taxon>
        <taxon>Anaerolinea</taxon>
    </lineage>
</organism>
<feature type="binding site" evidence="8">
    <location>
        <position position="189"/>
    </location>
    <ligand>
        <name>Zn(2+)</name>
        <dbReference type="ChEBI" id="CHEBI:29105"/>
        <label>2</label>
    </ligand>
</feature>
<reference evidence="9 10" key="1">
    <citation type="journal article" date="2018" name="Nat. Biotechnol.">
        <title>A standardized bacterial taxonomy based on genome phylogeny substantially revises the tree of life.</title>
        <authorList>
            <person name="Parks D.H."/>
            <person name="Chuvochina M."/>
            <person name="Waite D.W."/>
            <person name="Rinke C."/>
            <person name="Skarshewski A."/>
            <person name="Chaumeil P.A."/>
            <person name="Hugenholtz P."/>
        </authorList>
    </citation>
    <scope>NUCLEOTIDE SEQUENCE [LARGE SCALE GENOMIC DNA]</scope>
    <source>
        <strain evidence="9">UBA8781</strain>
    </source>
</reference>
<keyword evidence="5" id="KW-0378">Hydrolase</keyword>
<dbReference type="Gene3D" id="2.40.30.40">
    <property type="entry name" value="Peptidase M42, domain 2"/>
    <property type="match status" value="1"/>
</dbReference>
<comment type="similarity">
    <text evidence="1 6">Belongs to the peptidase M42 family.</text>
</comment>
<proteinExistence type="inferred from homology"/>
<evidence type="ECO:0000313" key="9">
    <source>
        <dbReference type="EMBL" id="HCE16243.1"/>
    </source>
</evidence>
<feature type="binding site" evidence="8">
    <location>
        <position position="72"/>
    </location>
    <ligand>
        <name>Zn(2+)</name>
        <dbReference type="ChEBI" id="CHEBI:29105"/>
        <label>1</label>
    </ligand>
</feature>
<dbReference type="InterPro" id="IPR008007">
    <property type="entry name" value="Peptidase_M42"/>
</dbReference>
<protein>
    <submittedName>
        <fullName evidence="9">Peptidase M42</fullName>
    </submittedName>
</protein>
<feature type="active site" description="Proton acceptor" evidence="7">
    <location>
        <position position="223"/>
    </location>
</feature>
<dbReference type="PIRSF" id="PIRSF001123">
    <property type="entry name" value="PepA_GA"/>
    <property type="match status" value="1"/>
</dbReference>
<keyword evidence="2" id="KW-0031">Aminopeptidase</keyword>
<dbReference type="PANTHER" id="PTHR32481:SF7">
    <property type="entry name" value="AMINOPEPTIDASE YHFE-RELATED"/>
    <property type="match status" value="1"/>
</dbReference>
<evidence type="ECO:0000313" key="10">
    <source>
        <dbReference type="Proteomes" id="UP000264141"/>
    </source>
</evidence>
<dbReference type="CDD" id="cd05657">
    <property type="entry name" value="M42_glucanase_like"/>
    <property type="match status" value="1"/>
</dbReference>
<dbReference type="GO" id="GO:0006508">
    <property type="term" value="P:proteolysis"/>
    <property type="evidence" value="ECO:0007669"/>
    <property type="project" value="UniProtKB-KW"/>
</dbReference>
<evidence type="ECO:0000256" key="2">
    <source>
        <dbReference type="ARBA" id="ARBA00022438"/>
    </source>
</evidence>
<dbReference type="PANTHER" id="PTHR32481">
    <property type="entry name" value="AMINOPEPTIDASE"/>
    <property type="match status" value="1"/>
</dbReference>
<feature type="binding site" evidence="8">
    <location>
        <position position="244"/>
    </location>
    <ligand>
        <name>Zn(2+)</name>
        <dbReference type="ChEBI" id="CHEBI:29105"/>
        <label>1</label>
    </ligand>
</feature>
<evidence type="ECO:0000256" key="3">
    <source>
        <dbReference type="ARBA" id="ARBA00022670"/>
    </source>
</evidence>
<evidence type="ECO:0000256" key="8">
    <source>
        <dbReference type="PIRSR" id="PIRSR001123-2"/>
    </source>
</evidence>
<accession>A0A3D1JCM5</accession>
<evidence type="ECO:0000256" key="7">
    <source>
        <dbReference type="PIRSR" id="PIRSR001123-1"/>
    </source>
</evidence>